<dbReference type="AlphaFoldDB" id="A0A844HNI5"/>
<sequence>MQVKEDLEIAIRLDVSTSATVLPTNAVPPSADPNSAGLEAIAISTQKAIAFEAITRCLWSIGETEQHPSVASLLSFSLENSFTELPDHQDNFLAQLGFRRRYDDSYEISLPNLGLTVLIAFERQEIERGSIYRKTRTRILITSKDTKDVVKAVLATLIGSALASCAISPEPMDFAYSLRTQPIYICTINASMQGNNEEIVREAAEMLSTTEFRSKEHEMEVWKARQMCLAAAGFDPGPIDGIPGDRTMKAAESYSAAFDNVQILWSSSVFARHLIYHSFVRHELLRQMK</sequence>
<name>A0A844HNI5_9RHOB</name>
<evidence type="ECO:0000313" key="1">
    <source>
        <dbReference type="EMBL" id="MTH60649.1"/>
    </source>
</evidence>
<dbReference type="EMBL" id="WMIG01000009">
    <property type="protein sequence ID" value="MTH60649.1"/>
    <property type="molecule type" value="Genomic_DNA"/>
</dbReference>
<dbReference type="RefSeq" id="WP_155040588.1">
    <property type="nucleotide sequence ID" value="NZ_WMIG01000009.1"/>
</dbReference>
<gene>
    <name evidence="1" type="ORF">GL300_15650</name>
</gene>
<evidence type="ECO:0008006" key="3">
    <source>
        <dbReference type="Google" id="ProtNLM"/>
    </source>
</evidence>
<dbReference type="OrthoDB" id="9799970at2"/>
<organism evidence="1 2">
    <name type="scientific">Paracoccus litorisediminis</name>
    <dbReference type="NCBI Taxonomy" id="2006130"/>
    <lineage>
        <taxon>Bacteria</taxon>
        <taxon>Pseudomonadati</taxon>
        <taxon>Pseudomonadota</taxon>
        <taxon>Alphaproteobacteria</taxon>
        <taxon>Rhodobacterales</taxon>
        <taxon>Paracoccaceae</taxon>
        <taxon>Paracoccus</taxon>
    </lineage>
</organism>
<comment type="caution">
    <text evidence="1">The sequence shown here is derived from an EMBL/GenBank/DDBJ whole genome shotgun (WGS) entry which is preliminary data.</text>
</comment>
<reference evidence="1 2" key="1">
    <citation type="submission" date="2019-11" db="EMBL/GenBank/DDBJ databases">
        <authorList>
            <person name="Dong K."/>
        </authorList>
    </citation>
    <scope>NUCLEOTIDE SEQUENCE [LARGE SCALE GENOMIC DNA]</scope>
    <source>
        <strain evidence="1 2">NBRC 112902</strain>
    </source>
</reference>
<evidence type="ECO:0000313" key="2">
    <source>
        <dbReference type="Proteomes" id="UP000449846"/>
    </source>
</evidence>
<proteinExistence type="predicted"/>
<keyword evidence="2" id="KW-1185">Reference proteome</keyword>
<protein>
    <recommendedName>
        <fullName evidence="3">Peptidoglycan binding domain-containing protein</fullName>
    </recommendedName>
</protein>
<dbReference type="Proteomes" id="UP000449846">
    <property type="component" value="Unassembled WGS sequence"/>
</dbReference>
<accession>A0A844HNI5</accession>